<gene>
    <name evidence="1" type="ORF">S12H4_57931</name>
</gene>
<dbReference type="EMBL" id="BARW01037541">
    <property type="protein sequence ID" value="GAJ24888.1"/>
    <property type="molecule type" value="Genomic_DNA"/>
</dbReference>
<evidence type="ECO:0000313" key="1">
    <source>
        <dbReference type="EMBL" id="GAJ24888.1"/>
    </source>
</evidence>
<proteinExistence type="predicted"/>
<feature type="non-terminal residue" evidence="1">
    <location>
        <position position="1"/>
    </location>
</feature>
<reference evidence="1" key="1">
    <citation type="journal article" date="2014" name="Front. Microbiol.">
        <title>High frequency of phylogenetically diverse reductive dehalogenase-homologous genes in deep subseafloor sedimentary metagenomes.</title>
        <authorList>
            <person name="Kawai M."/>
            <person name="Futagami T."/>
            <person name="Toyoda A."/>
            <person name="Takaki Y."/>
            <person name="Nishi S."/>
            <person name="Hori S."/>
            <person name="Arai W."/>
            <person name="Tsubouchi T."/>
            <person name="Morono Y."/>
            <person name="Uchiyama I."/>
            <person name="Ito T."/>
            <person name="Fujiyama A."/>
            <person name="Inagaki F."/>
            <person name="Takami H."/>
        </authorList>
    </citation>
    <scope>NUCLEOTIDE SEQUENCE</scope>
    <source>
        <strain evidence="1">Expedition CK06-06</strain>
    </source>
</reference>
<accession>X1V523</accession>
<dbReference type="Gene3D" id="2.40.240.10">
    <property type="entry name" value="Ribosomal Protein L25, Chain P"/>
    <property type="match status" value="1"/>
</dbReference>
<organism evidence="1">
    <name type="scientific">marine sediment metagenome</name>
    <dbReference type="NCBI Taxonomy" id="412755"/>
    <lineage>
        <taxon>unclassified sequences</taxon>
        <taxon>metagenomes</taxon>
        <taxon>ecological metagenomes</taxon>
    </lineage>
</organism>
<protein>
    <submittedName>
        <fullName evidence="1">Uncharacterized protein</fullName>
    </submittedName>
</protein>
<dbReference type="AlphaFoldDB" id="X1V523"/>
<sequence length="33" mass="3853">VDPDSSEGRLVFNRTVTLRDPWAKIQKAQKQIR</sequence>
<name>X1V523_9ZZZZ</name>
<comment type="caution">
    <text evidence="1">The sequence shown here is derived from an EMBL/GenBank/DDBJ whole genome shotgun (WGS) entry which is preliminary data.</text>
</comment>
<dbReference type="InterPro" id="IPR020056">
    <property type="entry name" value="Rbsml_bL25/Gln-tRNA_synth_N"/>
</dbReference>